<dbReference type="Proteomes" id="UP001066276">
    <property type="component" value="Chromosome 11"/>
</dbReference>
<name>A0AAV7LRX6_PLEWA</name>
<protein>
    <submittedName>
        <fullName evidence="2">Uncharacterized protein</fullName>
    </submittedName>
</protein>
<organism evidence="2 3">
    <name type="scientific">Pleurodeles waltl</name>
    <name type="common">Iberian ribbed newt</name>
    <dbReference type="NCBI Taxonomy" id="8319"/>
    <lineage>
        <taxon>Eukaryota</taxon>
        <taxon>Metazoa</taxon>
        <taxon>Chordata</taxon>
        <taxon>Craniata</taxon>
        <taxon>Vertebrata</taxon>
        <taxon>Euteleostomi</taxon>
        <taxon>Amphibia</taxon>
        <taxon>Batrachia</taxon>
        <taxon>Caudata</taxon>
        <taxon>Salamandroidea</taxon>
        <taxon>Salamandridae</taxon>
        <taxon>Pleurodelinae</taxon>
        <taxon>Pleurodeles</taxon>
    </lineage>
</organism>
<evidence type="ECO:0000313" key="2">
    <source>
        <dbReference type="EMBL" id="KAJ1090245.1"/>
    </source>
</evidence>
<proteinExistence type="predicted"/>
<keyword evidence="3" id="KW-1185">Reference proteome</keyword>
<reference evidence="2" key="1">
    <citation type="journal article" date="2022" name="bioRxiv">
        <title>Sequencing and chromosome-scale assembly of the giantPleurodeles waltlgenome.</title>
        <authorList>
            <person name="Brown T."/>
            <person name="Elewa A."/>
            <person name="Iarovenko S."/>
            <person name="Subramanian E."/>
            <person name="Araus A.J."/>
            <person name="Petzold A."/>
            <person name="Susuki M."/>
            <person name="Suzuki K.-i.T."/>
            <person name="Hayashi T."/>
            <person name="Toyoda A."/>
            <person name="Oliveira C."/>
            <person name="Osipova E."/>
            <person name="Leigh N.D."/>
            <person name="Simon A."/>
            <person name="Yun M.H."/>
        </authorList>
    </citation>
    <scope>NUCLEOTIDE SEQUENCE</scope>
    <source>
        <strain evidence="2">20211129_DDA</strain>
        <tissue evidence="2">Liver</tissue>
    </source>
</reference>
<feature type="compositionally biased region" description="Low complexity" evidence="1">
    <location>
        <begin position="64"/>
        <end position="73"/>
    </location>
</feature>
<sequence>MGTPLSPFALRRARRGGQPLFDLRIRLQPCPSFLLACAVLHAVPTRAVARTAAGDSRSQVCRESGPGSSGTSPELRRSALEAAFSPRPHLDVIFAGWGAELF</sequence>
<evidence type="ECO:0000256" key="1">
    <source>
        <dbReference type="SAM" id="MobiDB-lite"/>
    </source>
</evidence>
<gene>
    <name evidence="2" type="ORF">NDU88_003380</name>
</gene>
<feature type="region of interest" description="Disordered" evidence="1">
    <location>
        <begin position="53"/>
        <end position="77"/>
    </location>
</feature>
<comment type="caution">
    <text evidence="2">The sequence shown here is derived from an EMBL/GenBank/DDBJ whole genome shotgun (WGS) entry which is preliminary data.</text>
</comment>
<dbReference type="EMBL" id="JANPWB010000015">
    <property type="protein sequence ID" value="KAJ1090245.1"/>
    <property type="molecule type" value="Genomic_DNA"/>
</dbReference>
<dbReference type="AlphaFoldDB" id="A0AAV7LRX6"/>
<accession>A0AAV7LRX6</accession>
<evidence type="ECO:0000313" key="3">
    <source>
        <dbReference type="Proteomes" id="UP001066276"/>
    </source>
</evidence>